<evidence type="ECO:0000256" key="8">
    <source>
        <dbReference type="ARBA" id="ARBA00025844"/>
    </source>
</evidence>
<dbReference type="InterPro" id="IPR020568">
    <property type="entry name" value="Ribosomal_Su5_D2-typ_SF"/>
</dbReference>
<evidence type="ECO:0000313" key="15">
    <source>
        <dbReference type="Proteomes" id="UP000694408"/>
    </source>
</evidence>
<keyword evidence="4" id="KW-0699">rRNA-binding</keyword>
<accession>A0A8C5NPF7</accession>
<dbReference type="InterPro" id="IPR005324">
    <property type="entry name" value="Ribosomal_uS5_C"/>
</dbReference>
<dbReference type="Gene3D" id="3.30.1140.32">
    <property type="entry name" value="Ribosomal protein S3, C-terminal domain"/>
    <property type="match status" value="1"/>
</dbReference>
<comment type="similarity">
    <text evidence="3">Belongs to the universal ribosomal protein uS3 family.</text>
</comment>
<proteinExistence type="inferred from homology"/>
<dbReference type="Gene3D" id="3.30.230.10">
    <property type="match status" value="1"/>
</dbReference>
<evidence type="ECO:0000256" key="3">
    <source>
        <dbReference type="ARBA" id="ARBA00010761"/>
    </source>
</evidence>
<keyword evidence="5" id="KW-0694">RNA-binding</keyword>
<evidence type="ECO:0000256" key="11">
    <source>
        <dbReference type="RuleBase" id="RU003823"/>
    </source>
</evidence>
<dbReference type="PROSITE" id="PS50881">
    <property type="entry name" value="S5_DSRBD"/>
    <property type="match status" value="1"/>
</dbReference>
<reference evidence="14" key="2">
    <citation type="submission" date="2025-09" db="UniProtKB">
        <authorList>
            <consortium name="Ensembl"/>
        </authorList>
    </citation>
    <scope>IDENTIFICATION</scope>
</reference>
<dbReference type="GO" id="GO:0003735">
    <property type="term" value="F:structural constituent of ribosome"/>
    <property type="evidence" value="ECO:0007669"/>
    <property type="project" value="UniProtKB-UniRule"/>
</dbReference>
<keyword evidence="6 10" id="KW-0689">Ribosomal protein</keyword>
<feature type="region of interest" description="Disordered" evidence="12">
    <location>
        <begin position="39"/>
        <end position="85"/>
    </location>
</feature>
<dbReference type="Pfam" id="PF00333">
    <property type="entry name" value="Ribosomal_S5"/>
    <property type="match status" value="1"/>
</dbReference>
<dbReference type="Ensembl" id="ENSJHYT00000016920.1">
    <property type="protein sequence ID" value="ENSJHYP00000013985.1"/>
    <property type="gene ID" value="ENSJHYG00000010840.1"/>
</dbReference>
<feature type="compositionally biased region" description="Basic and acidic residues" evidence="12">
    <location>
        <begin position="244"/>
        <end position="255"/>
    </location>
</feature>
<feature type="domain" description="S5 DRBM" evidence="13">
    <location>
        <begin position="88"/>
        <end position="151"/>
    </location>
</feature>
<dbReference type="HAMAP" id="MF_01307_B">
    <property type="entry name" value="Ribosomal_uS5_B"/>
    <property type="match status" value="1"/>
</dbReference>
<evidence type="ECO:0000256" key="9">
    <source>
        <dbReference type="ARBA" id="ARBA00035156"/>
    </source>
</evidence>
<dbReference type="SUPFAM" id="SSF54821">
    <property type="entry name" value="Ribosomal protein S3 C-terminal domain"/>
    <property type="match status" value="1"/>
</dbReference>
<organism evidence="14 15">
    <name type="scientific">Junco hyemalis</name>
    <name type="common">Dark-eyed junco</name>
    <dbReference type="NCBI Taxonomy" id="40217"/>
    <lineage>
        <taxon>Eukaryota</taxon>
        <taxon>Metazoa</taxon>
        <taxon>Chordata</taxon>
        <taxon>Craniata</taxon>
        <taxon>Vertebrata</taxon>
        <taxon>Euteleostomi</taxon>
        <taxon>Archelosauria</taxon>
        <taxon>Archosauria</taxon>
        <taxon>Dinosauria</taxon>
        <taxon>Saurischia</taxon>
        <taxon>Theropoda</taxon>
        <taxon>Coelurosauria</taxon>
        <taxon>Aves</taxon>
        <taxon>Neognathae</taxon>
        <taxon>Neoaves</taxon>
        <taxon>Telluraves</taxon>
        <taxon>Australaves</taxon>
        <taxon>Passeriformes</taxon>
        <taxon>Passerellidae</taxon>
        <taxon>Junco</taxon>
    </lineage>
</organism>
<dbReference type="GO" id="GO:0006412">
    <property type="term" value="P:translation"/>
    <property type="evidence" value="ECO:0007669"/>
    <property type="project" value="InterPro"/>
</dbReference>
<comment type="subunit">
    <text evidence="8">Part of the 30S ribosomal subunit. Contacts protein S4.</text>
</comment>
<feature type="compositionally biased region" description="Low complexity" evidence="12">
    <location>
        <begin position="71"/>
        <end position="84"/>
    </location>
</feature>
<evidence type="ECO:0000313" key="14">
    <source>
        <dbReference type="Ensembl" id="ENSJHYP00000013985.1"/>
    </source>
</evidence>
<dbReference type="NCBIfam" id="TIGR01021">
    <property type="entry name" value="rpsE_bact"/>
    <property type="match status" value="1"/>
</dbReference>
<evidence type="ECO:0000256" key="4">
    <source>
        <dbReference type="ARBA" id="ARBA00022730"/>
    </source>
</evidence>
<dbReference type="PANTHER" id="PTHR48277">
    <property type="entry name" value="MITOCHONDRIAL RIBOSOMAL PROTEIN S5"/>
    <property type="match status" value="1"/>
</dbReference>
<dbReference type="AlphaFoldDB" id="A0A8C5NPF7"/>
<dbReference type="InterPro" id="IPR013810">
    <property type="entry name" value="Ribosomal_uS5_N"/>
</dbReference>
<evidence type="ECO:0000256" key="10">
    <source>
        <dbReference type="PROSITE-ProRule" id="PRU00268"/>
    </source>
</evidence>
<evidence type="ECO:0000256" key="1">
    <source>
        <dbReference type="ARBA" id="ARBA00002524"/>
    </source>
</evidence>
<dbReference type="Proteomes" id="UP000694408">
    <property type="component" value="Unplaced"/>
</dbReference>
<feature type="region of interest" description="Disordered" evidence="12">
    <location>
        <begin position="236"/>
        <end position="255"/>
    </location>
</feature>
<comment type="similarity">
    <text evidence="2 11">Belongs to the universal ribosomal protein uS5 family.</text>
</comment>
<dbReference type="PANTHER" id="PTHR48277:SF1">
    <property type="entry name" value="MITOCHONDRIAL RIBOSOMAL PROTEIN S5"/>
    <property type="match status" value="1"/>
</dbReference>
<evidence type="ECO:0000256" key="5">
    <source>
        <dbReference type="ARBA" id="ARBA00022884"/>
    </source>
</evidence>
<evidence type="ECO:0000256" key="6">
    <source>
        <dbReference type="ARBA" id="ARBA00022980"/>
    </source>
</evidence>
<name>A0A8C5NPF7_JUNHY</name>
<evidence type="ECO:0000256" key="7">
    <source>
        <dbReference type="ARBA" id="ARBA00023274"/>
    </source>
</evidence>
<dbReference type="Gene3D" id="3.30.160.20">
    <property type="match status" value="1"/>
</dbReference>
<dbReference type="Pfam" id="PF03719">
    <property type="entry name" value="Ribosomal_S5_C"/>
    <property type="match status" value="1"/>
</dbReference>
<dbReference type="InterPro" id="IPR000851">
    <property type="entry name" value="Ribosomal_uS5"/>
</dbReference>
<dbReference type="InterPro" id="IPR014721">
    <property type="entry name" value="Ribsml_uS5_D2-typ_fold_subgr"/>
</dbReference>
<evidence type="ECO:0000259" key="13">
    <source>
        <dbReference type="PROSITE" id="PS50881"/>
    </source>
</evidence>
<evidence type="ECO:0000256" key="2">
    <source>
        <dbReference type="ARBA" id="ARBA00008945"/>
    </source>
</evidence>
<dbReference type="InterPro" id="IPR036419">
    <property type="entry name" value="Ribosomal_S3_C_sf"/>
</dbReference>
<dbReference type="InterPro" id="IPR005712">
    <property type="entry name" value="Ribosomal_uS5_bac-type"/>
</dbReference>
<dbReference type="GO" id="GO:0019843">
    <property type="term" value="F:rRNA binding"/>
    <property type="evidence" value="ECO:0007669"/>
    <property type="project" value="UniProtKB-KW"/>
</dbReference>
<feature type="compositionally biased region" description="Basic and acidic residues" evidence="12">
    <location>
        <begin position="39"/>
        <end position="59"/>
    </location>
</feature>
<sequence length="255" mass="27949">MTLSQNIDYSLAEAHTIYGVIGVKVWIARPEGFDETKSCERAARDERKGTRRPFNKDKAGNNSRFHGQRGQGRPQTRGGRPVRQADPFANQVVAINKVTKVVKGGKHMRFAALVVIGDGKGRFGFGQGKSLEVPTAIKKATEYAHETLYRVPLVKGNTIPHAVRGKCGVCEVFLKPAPDGTGVIAGGAVRAICQLVGIKNIYSKVYGRRTHINVVRATIDAISQLKTQEQINEVRYGIAPKKSNKSENKADKEEK</sequence>
<keyword evidence="15" id="KW-1185">Reference proteome</keyword>
<comment type="function">
    <text evidence="1">With S4 and S12 plays an important role in translational accuracy.</text>
</comment>
<dbReference type="GO" id="GO:0005737">
    <property type="term" value="C:cytoplasm"/>
    <property type="evidence" value="ECO:0007669"/>
    <property type="project" value="UniProtKB-ARBA"/>
</dbReference>
<dbReference type="SUPFAM" id="SSF54211">
    <property type="entry name" value="Ribosomal protein S5 domain 2-like"/>
    <property type="match status" value="1"/>
</dbReference>
<dbReference type="FunFam" id="3.30.230.10:FF:000002">
    <property type="entry name" value="30S ribosomal protein S5"/>
    <property type="match status" value="1"/>
</dbReference>
<evidence type="ECO:0000256" key="12">
    <source>
        <dbReference type="SAM" id="MobiDB-lite"/>
    </source>
</evidence>
<keyword evidence="7 10" id="KW-0687">Ribonucleoprotein</keyword>
<dbReference type="GO" id="GO:0015935">
    <property type="term" value="C:small ribosomal subunit"/>
    <property type="evidence" value="ECO:0007669"/>
    <property type="project" value="InterPro"/>
</dbReference>
<dbReference type="SUPFAM" id="SSF54768">
    <property type="entry name" value="dsRNA-binding domain-like"/>
    <property type="match status" value="1"/>
</dbReference>
<reference evidence="14" key="1">
    <citation type="submission" date="2025-08" db="UniProtKB">
        <authorList>
            <consortium name="Ensembl"/>
        </authorList>
    </citation>
    <scope>IDENTIFICATION</scope>
</reference>
<protein>
    <recommendedName>
        <fullName evidence="9">Small ribosomal subunit protein uS5c</fullName>
    </recommendedName>
</protein>